<keyword evidence="1" id="KW-0812">Transmembrane</keyword>
<evidence type="ECO:0000313" key="2">
    <source>
        <dbReference type="EMBL" id="KAA1378135.1"/>
    </source>
</evidence>
<reference evidence="2" key="1">
    <citation type="submission" date="2019-09" db="EMBL/GenBank/DDBJ databases">
        <authorList>
            <person name="Li J."/>
        </authorList>
    </citation>
    <scope>NUCLEOTIDE SEQUENCE [LARGE SCALE GENOMIC DNA]</scope>
    <source>
        <strain evidence="2">NRBC 14897</strain>
    </source>
</reference>
<evidence type="ECO:0000313" key="3">
    <source>
        <dbReference type="Proteomes" id="UP001515100"/>
    </source>
</evidence>
<keyword evidence="3" id="KW-1185">Reference proteome</keyword>
<accession>A0A641APG2</accession>
<keyword evidence="1" id="KW-1133">Transmembrane helix</keyword>
<gene>
    <name evidence="2" type="ORF">ESP62_007065</name>
</gene>
<dbReference type="Proteomes" id="UP001515100">
    <property type="component" value="Unassembled WGS sequence"/>
</dbReference>
<organism evidence="2 3">
    <name type="scientific">Aeromicrobium fastidiosum</name>
    <dbReference type="NCBI Taxonomy" id="52699"/>
    <lineage>
        <taxon>Bacteria</taxon>
        <taxon>Bacillati</taxon>
        <taxon>Actinomycetota</taxon>
        <taxon>Actinomycetes</taxon>
        <taxon>Propionibacteriales</taxon>
        <taxon>Nocardioidaceae</taxon>
        <taxon>Aeromicrobium</taxon>
    </lineage>
</organism>
<evidence type="ECO:0000256" key="1">
    <source>
        <dbReference type="SAM" id="Phobius"/>
    </source>
</evidence>
<dbReference type="AlphaFoldDB" id="A0A641APG2"/>
<dbReference type="OrthoDB" id="3747674at2"/>
<dbReference type="Pfam" id="PF14155">
    <property type="entry name" value="DUF4307"/>
    <property type="match status" value="1"/>
</dbReference>
<dbReference type="InterPro" id="IPR025443">
    <property type="entry name" value="DUF4307"/>
</dbReference>
<keyword evidence="1" id="KW-0472">Membrane</keyword>
<name>A0A641APG2_9ACTN</name>
<feature type="transmembrane region" description="Helical" evidence="1">
    <location>
        <begin position="94"/>
        <end position="116"/>
    </location>
</feature>
<dbReference type="EMBL" id="SDPP02000002">
    <property type="protein sequence ID" value="KAA1378135.1"/>
    <property type="molecule type" value="Genomic_DNA"/>
</dbReference>
<protein>
    <submittedName>
        <fullName evidence="2">DUF4307 domain-containing protein</fullName>
    </submittedName>
</protein>
<proteinExistence type="predicted"/>
<sequence length="203" mass="22163">MDVDPLGDVLRGRRSALARLVVGVGVHVHQAELLGHGSPSKACANPCTCANNGCRPGVPPSDPGRRCRGWDRPETLDDVTDLNARYAPRQRPRWFWPAIAAVGITLGIAFAAWVGFQKDPVTGRLWGYEVKSDNQVAVKVDVIRPDPIDVTCTVYSQAADHSIVGEKTFDVPASRREKVRVFVDIETERRGVNGVLRTCVPAD</sequence>
<comment type="caution">
    <text evidence="2">The sequence shown here is derived from an EMBL/GenBank/DDBJ whole genome shotgun (WGS) entry which is preliminary data.</text>
</comment>